<proteinExistence type="predicted"/>
<dbReference type="Proteomes" id="UP000289333">
    <property type="component" value="Segment"/>
</dbReference>
<protein>
    <submittedName>
        <fullName evidence="2">OrNV gp103-like protein</fullName>
    </submittedName>
</protein>
<evidence type="ECO:0000313" key="2">
    <source>
        <dbReference type="EMBL" id="ATY70258.1"/>
    </source>
</evidence>
<dbReference type="EMBL" id="KY457233">
    <property type="protein sequence ID" value="ATY70258.1"/>
    <property type="molecule type" value="Genomic_DNA"/>
</dbReference>
<name>A0A2H4T2Z3_9VIRU</name>
<dbReference type="RefSeq" id="YP_009553445.1">
    <property type="nucleotide sequence ID" value="NC_040789.1"/>
</dbReference>
<keyword evidence="1" id="KW-1133">Transmembrane helix</keyword>
<organism evidence="2">
    <name type="scientific">Tomelloso virus</name>
    <dbReference type="NCBI Taxonomy" id="2053981"/>
    <lineage>
        <taxon>Viruses</taxon>
        <taxon>Viruses incertae sedis</taxon>
        <taxon>Naldaviricetes</taxon>
        <taxon>Lefavirales</taxon>
        <taxon>Nudiviridae</taxon>
        <taxon>Alphanudivirus</taxon>
        <taxon>Alphanudivirus alterdromelanogasteris</taxon>
    </lineage>
</organism>
<sequence length="114" mass="13175">MNLLLGLWLWLVAFQLCPSNCDYAPRNDNDDDANEFEKMKNVALTWEHYIFASFSVIGISIKIWLCIKFRSHFCCNGCSCCYRKDGTCCCRRAKKAKNSILAHESIEMESLYSI</sequence>
<evidence type="ECO:0000256" key="1">
    <source>
        <dbReference type="SAM" id="Phobius"/>
    </source>
</evidence>
<dbReference type="KEGG" id="vg:41701442"/>
<keyword evidence="1" id="KW-0472">Membrane</keyword>
<dbReference type="OrthoDB" id="40446at10239"/>
<keyword evidence="3" id="KW-1185">Reference proteome</keyword>
<evidence type="ECO:0000313" key="3">
    <source>
        <dbReference type="Proteomes" id="UP000289333"/>
    </source>
</evidence>
<dbReference type="GeneID" id="41701442"/>
<keyword evidence="1" id="KW-0812">Transmembrane</keyword>
<feature type="transmembrane region" description="Helical" evidence="1">
    <location>
        <begin position="45"/>
        <end position="65"/>
    </location>
</feature>
<reference evidence="2" key="1">
    <citation type="journal article" date="2021" name="Virus">
        <title>The discovery, distribution and diversity of DNA viruses associated with Drosophila melanogaster in Europe.</title>
        <authorList>
            <person name="Wallace M.A."/>
            <person name="Coffman K.A."/>
            <person name="Gilbert C."/>
            <person name="Ravindran S."/>
            <person name="Albery G.F."/>
            <person name="Abbott J."/>
            <person name="Argyridou E."/>
            <person name="Bellosta P."/>
            <person name="Betancourt A.J."/>
            <person name="Colinet H."/>
            <person name="Eric K."/>
            <person name="Glaser-Schmitt A."/>
            <person name="Grath S."/>
            <person name="Jelic M."/>
            <person name="Kankare M."/>
            <person name="Kozeretska I."/>
            <person name="Loeschcke V."/>
            <person name="Montchamp-Moreau C."/>
            <person name="Ometto L."/>
            <person name="Onder B.S."/>
            <person name="Orengo D.J."/>
            <person name="Parsch J."/>
            <person name="Pascual M."/>
            <person name="Patenkovic A."/>
            <person name="Puerma E."/>
            <person name="Ritchie M.G."/>
            <person name="Rota-Stabelli O."/>
            <person name="Schou M.F."/>
            <person name="Serga S.V."/>
            <person name="Stamenkovic-Radak M."/>
            <person name="Tanaskovic M."/>
            <person name="Veselinovic M.S."/>
            <person name="Vieira J."/>
            <person name="Vieira C.P."/>
            <person name="Kapun M."/>
            <person name="Flatt T."/>
            <person name="Gonzalez J."/>
            <person name="Staubach F."/>
            <person name="Obbard D.J."/>
        </authorList>
    </citation>
    <scope>NUCLEOTIDE SEQUENCE</scope>
    <source>
        <strain evidence="2">DrosEU28 Tomelloso 2015</strain>
    </source>
</reference>
<accession>A0A2H4T2Z3</accession>